<evidence type="ECO:0000256" key="1">
    <source>
        <dbReference type="SAM" id="SignalP"/>
    </source>
</evidence>
<proteinExistence type="predicted"/>
<dbReference type="STRING" id="418702.BJN45_13960"/>
<keyword evidence="1" id="KW-0732">Signal</keyword>
<protein>
    <submittedName>
        <fullName evidence="2">Uncharacterized protein</fullName>
    </submittedName>
</protein>
<feature type="signal peptide" evidence="1">
    <location>
        <begin position="1"/>
        <end position="28"/>
    </location>
</feature>
<dbReference type="AlphaFoldDB" id="A0A1R1I1K5"/>
<feature type="chain" id="PRO_5012277485" evidence="1">
    <location>
        <begin position="29"/>
        <end position="116"/>
    </location>
</feature>
<sequence>MTTLNAAGRFLVAASALLVSLAFAPAQAADEYYFYVQNKTDSRITKLQVSEDKKTWGYFDIGKGISPGKKVKLTWDSSANDEECEQWVRAVFADGSTSDVSKMDFCEDLDTPIVFE</sequence>
<gene>
    <name evidence="2" type="ORF">BJN45_13960</name>
</gene>
<dbReference type="EMBL" id="MTHD01000005">
    <property type="protein sequence ID" value="OMG52635.1"/>
    <property type="molecule type" value="Genomic_DNA"/>
</dbReference>
<organism evidence="2 3">
    <name type="scientific">Azonexus hydrophilus</name>
    <dbReference type="NCBI Taxonomy" id="418702"/>
    <lineage>
        <taxon>Bacteria</taxon>
        <taxon>Pseudomonadati</taxon>
        <taxon>Pseudomonadota</taxon>
        <taxon>Betaproteobacteria</taxon>
        <taxon>Rhodocyclales</taxon>
        <taxon>Azonexaceae</taxon>
        <taxon>Azonexus</taxon>
    </lineage>
</organism>
<dbReference type="Proteomes" id="UP000187526">
    <property type="component" value="Unassembled WGS sequence"/>
</dbReference>
<reference evidence="2 3" key="1">
    <citation type="submission" date="2016-10" db="EMBL/GenBank/DDBJ databases">
        <title>Alkaliphiles isolated from bioreactors.</title>
        <authorList>
            <person name="Salah Z."/>
            <person name="Rout S.P."/>
            <person name="Humphreys P.N."/>
        </authorList>
    </citation>
    <scope>NUCLEOTIDE SEQUENCE [LARGE SCALE GENOMIC DNA]</scope>
    <source>
        <strain evidence="2 3">ZS02</strain>
    </source>
</reference>
<accession>A0A1R1I1K5</accession>
<name>A0A1R1I1K5_9RHOO</name>
<keyword evidence="3" id="KW-1185">Reference proteome</keyword>
<evidence type="ECO:0000313" key="2">
    <source>
        <dbReference type="EMBL" id="OMG52635.1"/>
    </source>
</evidence>
<evidence type="ECO:0000313" key="3">
    <source>
        <dbReference type="Proteomes" id="UP000187526"/>
    </source>
</evidence>
<comment type="caution">
    <text evidence="2">The sequence shown here is derived from an EMBL/GenBank/DDBJ whole genome shotgun (WGS) entry which is preliminary data.</text>
</comment>